<dbReference type="GO" id="GO:0003677">
    <property type="term" value="F:DNA binding"/>
    <property type="evidence" value="ECO:0007669"/>
    <property type="project" value="InterPro"/>
</dbReference>
<keyword evidence="5" id="KW-0175">Coiled coil</keyword>
<proteinExistence type="predicted"/>
<evidence type="ECO:0000256" key="3">
    <source>
        <dbReference type="ARBA" id="ARBA00022833"/>
    </source>
</evidence>
<protein>
    <recommendedName>
        <fullName evidence="7">BED-type domain-containing protein</fullName>
    </recommendedName>
</protein>
<dbReference type="AlphaFoldDB" id="A0A9Q1JQT0"/>
<feature type="region of interest" description="Disordered" evidence="6">
    <location>
        <begin position="258"/>
        <end position="370"/>
    </location>
</feature>
<feature type="domain" description="BED-type" evidence="7">
    <location>
        <begin position="8"/>
        <end position="64"/>
    </location>
</feature>
<sequence length="441" mass="49623">MLGHNSRSNEDIGWRFGIAIDGSRKQVQCKFCSKVIRGDITRLKQHLAHKTGDVAPCPDVSADVKRNMMKLLQDYKEKKRQKTRIARDLEDEITRSFNHDDYVDDEEDDAQLAHARYQSLEQHQFEHDQRPDSVPQMRRSATVRETSSRGSRDMAYEQMSTPAARLRAVEVQLEKDQTKTKQSKVNLSWLKAAKNKLIKAFGSWVIDTNVPFTVVDSVYTNPLLETIREVGPDQPVFERDNLNWLNLDENEVNAAINIEDDDDPQPDATAPFRYSPQDMQGSDCESEGHLSPSSSHGGSGGGGNGGNEGANEMGASYSSRQSTDYFTDRGRGVTVEDDRRSQRSPDEQPREPTQTYRGVRKGKEPVQPHGYPTDAMYGYAGFQEVPSNFTGPRLFAPSGDYDTYGGALNNYGYSSTNTNCPPPPYPSHEPQFVWSDSSRRH</sequence>
<evidence type="ECO:0000256" key="6">
    <source>
        <dbReference type="SAM" id="MobiDB-lite"/>
    </source>
</evidence>
<dbReference type="PANTHER" id="PTHR46951:SF2">
    <property type="entry name" value="BED-TYPE DOMAIN-CONTAINING PROTEIN"/>
    <property type="match status" value="1"/>
</dbReference>
<dbReference type="OrthoDB" id="2012664at2759"/>
<name>A0A9Q1JQT0_9CARY</name>
<feature type="region of interest" description="Disordered" evidence="6">
    <location>
        <begin position="415"/>
        <end position="441"/>
    </location>
</feature>
<feature type="compositionally biased region" description="Gly residues" evidence="6">
    <location>
        <begin position="297"/>
        <end position="308"/>
    </location>
</feature>
<dbReference type="EMBL" id="JAKOGI010000901">
    <property type="protein sequence ID" value="KAJ8429353.1"/>
    <property type="molecule type" value="Genomic_DNA"/>
</dbReference>
<reference evidence="8" key="1">
    <citation type="submission" date="2022-04" db="EMBL/GenBank/DDBJ databases">
        <title>Carnegiea gigantea Genome sequencing and assembly v2.</title>
        <authorList>
            <person name="Copetti D."/>
            <person name="Sanderson M.J."/>
            <person name="Burquez A."/>
            <person name="Wojciechowski M.F."/>
        </authorList>
    </citation>
    <scope>NUCLEOTIDE SEQUENCE</scope>
    <source>
        <strain evidence="8">SGP5-SGP5p</strain>
        <tissue evidence="8">Aerial part</tissue>
    </source>
</reference>
<dbReference type="PROSITE" id="PS50808">
    <property type="entry name" value="ZF_BED"/>
    <property type="match status" value="1"/>
</dbReference>
<dbReference type="Proteomes" id="UP001153076">
    <property type="component" value="Unassembled WGS sequence"/>
</dbReference>
<evidence type="ECO:0000313" key="9">
    <source>
        <dbReference type="Proteomes" id="UP001153076"/>
    </source>
</evidence>
<feature type="compositionally biased region" description="Basic and acidic residues" evidence="6">
    <location>
        <begin position="326"/>
        <end position="350"/>
    </location>
</feature>
<evidence type="ECO:0000313" key="8">
    <source>
        <dbReference type="EMBL" id="KAJ8429353.1"/>
    </source>
</evidence>
<evidence type="ECO:0000256" key="5">
    <source>
        <dbReference type="SAM" id="Coils"/>
    </source>
</evidence>
<dbReference type="PANTHER" id="PTHR46951">
    <property type="entry name" value="BED-TYPE DOMAIN-CONTAINING PROTEIN"/>
    <property type="match status" value="1"/>
</dbReference>
<keyword evidence="2 4" id="KW-0863">Zinc-finger</keyword>
<comment type="caution">
    <text evidence="8">The sequence shown here is derived from an EMBL/GenBank/DDBJ whole genome shotgun (WGS) entry which is preliminary data.</text>
</comment>
<evidence type="ECO:0000256" key="1">
    <source>
        <dbReference type="ARBA" id="ARBA00022723"/>
    </source>
</evidence>
<feature type="compositionally biased region" description="Basic and acidic residues" evidence="6">
    <location>
        <begin position="146"/>
        <end position="155"/>
    </location>
</feature>
<feature type="region of interest" description="Disordered" evidence="6">
    <location>
        <begin position="123"/>
        <end position="155"/>
    </location>
</feature>
<gene>
    <name evidence="8" type="ORF">Cgig2_021324</name>
</gene>
<dbReference type="GO" id="GO:0008270">
    <property type="term" value="F:zinc ion binding"/>
    <property type="evidence" value="ECO:0007669"/>
    <property type="project" value="UniProtKB-KW"/>
</dbReference>
<accession>A0A9Q1JQT0</accession>
<keyword evidence="9" id="KW-1185">Reference proteome</keyword>
<organism evidence="8 9">
    <name type="scientific">Carnegiea gigantea</name>
    <dbReference type="NCBI Taxonomy" id="171969"/>
    <lineage>
        <taxon>Eukaryota</taxon>
        <taxon>Viridiplantae</taxon>
        <taxon>Streptophyta</taxon>
        <taxon>Embryophyta</taxon>
        <taxon>Tracheophyta</taxon>
        <taxon>Spermatophyta</taxon>
        <taxon>Magnoliopsida</taxon>
        <taxon>eudicotyledons</taxon>
        <taxon>Gunneridae</taxon>
        <taxon>Pentapetalae</taxon>
        <taxon>Caryophyllales</taxon>
        <taxon>Cactineae</taxon>
        <taxon>Cactaceae</taxon>
        <taxon>Cactoideae</taxon>
        <taxon>Echinocereeae</taxon>
        <taxon>Carnegiea</taxon>
    </lineage>
</organism>
<dbReference type="InterPro" id="IPR003656">
    <property type="entry name" value="Znf_BED"/>
</dbReference>
<keyword evidence="1" id="KW-0479">Metal-binding</keyword>
<evidence type="ECO:0000256" key="4">
    <source>
        <dbReference type="PROSITE-ProRule" id="PRU00027"/>
    </source>
</evidence>
<evidence type="ECO:0000256" key="2">
    <source>
        <dbReference type="ARBA" id="ARBA00022771"/>
    </source>
</evidence>
<evidence type="ECO:0000259" key="7">
    <source>
        <dbReference type="PROSITE" id="PS50808"/>
    </source>
</evidence>
<keyword evidence="3" id="KW-0862">Zinc</keyword>
<feature type="coiled-coil region" evidence="5">
    <location>
        <begin position="61"/>
        <end position="123"/>
    </location>
</feature>